<evidence type="ECO:0008006" key="4">
    <source>
        <dbReference type="Google" id="ProtNLM"/>
    </source>
</evidence>
<proteinExistence type="predicted"/>
<reference evidence="2 3" key="1">
    <citation type="journal article" date="2013" name="Nature">
        <title>Insights into bilaterian evolution from three spiralian genomes.</title>
        <authorList>
            <person name="Simakov O."/>
            <person name="Marletaz F."/>
            <person name="Cho S.J."/>
            <person name="Edsinger-Gonzales E."/>
            <person name="Havlak P."/>
            <person name="Hellsten U."/>
            <person name="Kuo D.H."/>
            <person name="Larsson T."/>
            <person name="Lv J."/>
            <person name="Arendt D."/>
            <person name="Savage R."/>
            <person name="Osoegawa K."/>
            <person name="de Jong P."/>
            <person name="Grimwood J."/>
            <person name="Chapman J.A."/>
            <person name="Shapiro H."/>
            <person name="Aerts A."/>
            <person name="Otillar R.P."/>
            <person name="Terry A.Y."/>
            <person name="Boore J.L."/>
            <person name="Grigoriev I.V."/>
            <person name="Lindberg D.R."/>
            <person name="Seaver E.C."/>
            <person name="Weisblat D.A."/>
            <person name="Putnam N.H."/>
            <person name="Rokhsar D.S."/>
        </authorList>
    </citation>
    <scope>NUCLEOTIDE SEQUENCE [LARGE SCALE GENOMIC DNA]</scope>
</reference>
<dbReference type="GeneID" id="20249414"/>
<sequence>MKFDLFIIAFQLACCVGRILAGRFEVVCGNPPNNPATIYYYGDVAAVFAYRFEDITNCMFQSASHGIFSREIPFNLTDPCGFIKTCETRNVYVIYLETRSLHPLIESVSDEEIMVVCNFMAYGDTEAVFEVV</sequence>
<organism evidence="2 3">
    <name type="scientific">Lottia gigantea</name>
    <name type="common">Giant owl limpet</name>
    <dbReference type="NCBI Taxonomy" id="225164"/>
    <lineage>
        <taxon>Eukaryota</taxon>
        <taxon>Metazoa</taxon>
        <taxon>Spiralia</taxon>
        <taxon>Lophotrochozoa</taxon>
        <taxon>Mollusca</taxon>
        <taxon>Gastropoda</taxon>
        <taxon>Patellogastropoda</taxon>
        <taxon>Lottioidea</taxon>
        <taxon>Lottiidae</taxon>
        <taxon>Lottia</taxon>
    </lineage>
</organism>
<keyword evidence="1" id="KW-0732">Signal</keyword>
<dbReference type="HOGENOM" id="CLU_1919433_0_0_1"/>
<accession>V4A997</accession>
<keyword evidence="3" id="KW-1185">Reference proteome</keyword>
<evidence type="ECO:0000256" key="1">
    <source>
        <dbReference type="SAM" id="SignalP"/>
    </source>
</evidence>
<dbReference type="RefSeq" id="XP_009059317.1">
    <property type="nucleotide sequence ID" value="XM_009061069.1"/>
</dbReference>
<gene>
    <name evidence="2" type="ORF">LOTGIDRAFT_233994</name>
</gene>
<evidence type="ECO:0000313" key="2">
    <source>
        <dbReference type="EMBL" id="ESO89841.1"/>
    </source>
</evidence>
<dbReference type="KEGG" id="lgi:LOTGIDRAFT_233994"/>
<feature type="chain" id="PRO_5004716687" description="ZP domain-containing protein" evidence="1">
    <location>
        <begin position="22"/>
        <end position="132"/>
    </location>
</feature>
<name>V4A997_LOTGI</name>
<dbReference type="CTD" id="20249414"/>
<dbReference type="AlphaFoldDB" id="V4A997"/>
<dbReference type="EMBL" id="KB202518">
    <property type="protein sequence ID" value="ESO89841.1"/>
    <property type="molecule type" value="Genomic_DNA"/>
</dbReference>
<dbReference type="Proteomes" id="UP000030746">
    <property type="component" value="Unassembled WGS sequence"/>
</dbReference>
<protein>
    <recommendedName>
        <fullName evidence="4">ZP domain-containing protein</fullName>
    </recommendedName>
</protein>
<feature type="signal peptide" evidence="1">
    <location>
        <begin position="1"/>
        <end position="21"/>
    </location>
</feature>
<evidence type="ECO:0000313" key="3">
    <source>
        <dbReference type="Proteomes" id="UP000030746"/>
    </source>
</evidence>